<reference evidence="2 3" key="2">
    <citation type="submission" date="2018-11" db="EMBL/GenBank/DDBJ databases">
        <authorList>
            <consortium name="Pathogen Informatics"/>
        </authorList>
    </citation>
    <scope>NUCLEOTIDE SEQUENCE [LARGE SCALE GENOMIC DNA]</scope>
</reference>
<evidence type="ECO:0000313" key="4">
    <source>
        <dbReference type="WBParaSite" id="NBR_0001624901-mRNA-1"/>
    </source>
</evidence>
<dbReference type="EMBL" id="UYSL01022110">
    <property type="protein sequence ID" value="VDL79845.1"/>
    <property type="molecule type" value="Genomic_DNA"/>
</dbReference>
<reference evidence="4" key="1">
    <citation type="submission" date="2017-02" db="UniProtKB">
        <authorList>
            <consortium name="WormBaseParasite"/>
        </authorList>
    </citation>
    <scope>IDENTIFICATION</scope>
</reference>
<accession>A0A0N4YHC0</accession>
<dbReference type="Proteomes" id="UP000271162">
    <property type="component" value="Unassembled WGS sequence"/>
</dbReference>
<dbReference type="WBParaSite" id="NBR_0001624901-mRNA-1">
    <property type="protein sequence ID" value="NBR_0001624901-mRNA-1"/>
    <property type="gene ID" value="NBR_0001624901"/>
</dbReference>
<feature type="compositionally biased region" description="Basic and acidic residues" evidence="1">
    <location>
        <begin position="75"/>
        <end position="87"/>
    </location>
</feature>
<evidence type="ECO:0000313" key="2">
    <source>
        <dbReference type="EMBL" id="VDL79845.1"/>
    </source>
</evidence>
<dbReference type="OMA" id="NNADHDY"/>
<feature type="region of interest" description="Disordered" evidence="1">
    <location>
        <begin position="57"/>
        <end position="126"/>
    </location>
</feature>
<feature type="compositionally biased region" description="Low complexity" evidence="1">
    <location>
        <begin position="88"/>
        <end position="104"/>
    </location>
</feature>
<name>A0A0N4YHC0_NIPBR</name>
<gene>
    <name evidence="2" type="ORF">NBR_LOCUS16250</name>
</gene>
<proteinExistence type="predicted"/>
<feature type="compositionally biased region" description="Low complexity" evidence="1">
    <location>
        <begin position="64"/>
        <end position="74"/>
    </location>
</feature>
<protein>
    <submittedName>
        <fullName evidence="4">SCP domain-containing protein</fullName>
    </submittedName>
</protein>
<evidence type="ECO:0000256" key="1">
    <source>
        <dbReference type="SAM" id="MobiDB-lite"/>
    </source>
</evidence>
<organism evidence="4">
    <name type="scientific">Nippostrongylus brasiliensis</name>
    <name type="common">Rat hookworm</name>
    <dbReference type="NCBI Taxonomy" id="27835"/>
    <lineage>
        <taxon>Eukaryota</taxon>
        <taxon>Metazoa</taxon>
        <taxon>Ecdysozoa</taxon>
        <taxon>Nematoda</taxon>
        <taxon>Chromadorea</taxon>
        <taxon>Rhabditida</taxon>
        <taxon>Rhabditina</taxon>
        <taxon>Rhabditomorpha</taxon>
        <taxon>Strongyloidea</taxon>
        <taxon>Heligmosomidae</taxon>
        <taxon>Nippostrongylus</taxon>
    </lineage>
</organism>
<keyword evidence="3" id="KW-1185">Reference proteome</keyword>
<dbReference type="AlphaFoldDB" id="A0A0N4YHC0"/>
<evidence type="ECO:0000313" key="3">
    <source>
        <dbReference type="Proteomes" id="UP000271162"/>
    </source>
</evidence>
<sequence>MPMLLEEFQIGWDNVTTSSINYRNPTFNSEDIRQFAVIANGNASRVGCAQKFCGDENNLHTASNKNNNDNNNNNADHDYNNNADHDYNNNADHYNNKKAYNNNNNDDDNNNNKSNNNKTNCFVMPD</sequence>